<evidence type="ECO:0000313" key="2">
    <source>
        <dbReference type="Proteomes" id="UP000008952"/>
    </source>
</evidence>
<evidence type="ECO:0008006" key="3">
    <source>
        <dbReference type="Google" id="ProtNLM"/>
    </source>
</evidence>
<dbReference type="RefSeq" id="WP_008039546.1">
    <property type="nucleotide sequence ID" value="NZ_JH725147.1"/>
</dbReference>
<reference evidence="1 2" key="1">
    <citation type="submission" date="2012-03" db="EMBL/GenBank/DDBJ databases">
        <title>The Genome Sequence of Bartonella tamiae Th239.</title>
        <authorList>
            <consortium name="The Broad Institute Genome Sequencing Platform"/>
            <consortium name="The Broad Institute Genome Sequencing Center for Infectious Disease"/>
            <person name="Feldgarden M."/>
            <person name="Kirby J."/>
            <person name="Kosoy M."/>
            <person name="Birtles R."/>
            <person name="Probert W.S."/>
            <person name="Chiaraviglio L."/>
            <person name="Young S.K."/>
            <person name="Zeng Q."/>
            <person name="Gargeya S."/>
            <person name="Fitzgerald M."/>
            <person name="Haas B."/>
            <person name="Abouelleil A."/>
            <person name="Alvarado L."/>
            <person name="Arachchi H.M."/>
            <person name="Berlin A."/>
            <person name="Chapman S.B."/>
            <person name="Gearin G."/>
            <person name="Goldberg J."/>
            <person name="Griggs A."/>
            <person name="Gujja S."/>
            <person name="Hansen M."/>
            <person name="Heiman D."/>
            <person name="Howarth C."/>
            <person name="Larimer J."/>
            <person name="Lui A."/>
            <person name="MacDonald P.J.P."/>
            <person name="McCowen C."/>
            <person name="Montmayeur A."/>
            <person name="Murphy C."/>
            <person name="Neiman D."/>
            <person name="Pearson M."/>
            <person name="Priest M."/>
            <person name="Roberts A."/>
            <person name="Saif S."/>
            <person name="Shea T."/>
            <person name="Sisk P."/>
            <person name="Stolte C."/>
            <person name="Sykes S."/>
            <person name="Wortman J."/>
            <person name="Nusbaum C."/>
            <person name="Birren B."/>
        </authorList>
    </citation>
    <scope>NUCLEOTIDE SEQUENCE [LARGE SCALE GENOMIC DNA]</scope>
    <source>
        <strain evidence="1 2">Th239</strain>
    </source>
</reference>
<dbReference type="Gene3D" id="3.90.79.10">
    <property type="entry name" value="Nucleoside Triphosphate Pyrophosphohydrolase"/>
    <property type="match status" value="1"/>
</dbReference>
<protein>
    <recommendedName>
        <fullName evidence="3">Nudix hydrolase domain-containing protein</fullName>
    </recommendedName>
</protein>
<gene>
    <name evidence="1" type="ORF">ME5_01301</name>
</gene>
<dbReference type="HOGENOM" id="CLU_1233046_0_0_5"/>
<name>J1JVZ6_9HYPH</name>
<dbReference type="eggNOG" id="COG0494">
    <property type="taxonomic scope" value="Bacteria"/>
</dbReference>
<dbReference type="OrthoDB" id="9805905at2"/>
<dbReference type="EMBL" id="AIMB01000008">
    <property type="protein sequence ID" value="EJF88750.1"/>
    <property type="molecule type" value="Genomic_DNA"/>
</dbReference>
<organism evidence="1 2">
    <name type="scientific">Bartonella tamiae Th239</name>
    <dbReference type="NCBI Taxonomy" id="1094558"/>
    <lineage>
        <taxon>Bacteria</taxon>
        <taxon>Pseudomonadati</taxon>
        <taxon>Pseudomonadota</taxon>
        <taxon>Alphaproteobacteria</taxon>
        <taxon>Hyphomicrobiales</taxon>
        <taxon>Bartonellaceae</taxon>
        <taxon>Bartonella</taxon>
    </lineage>
</organism>
<keyword evidence="2" id="KW-1185">Reference proteome</keyword>
<comment type="caution">
    <text evidence="1">The sequence shown here is derived from an EMBL/GenBank/DDBJ whole genome shotgun (WGS) entry which is preliminary data.</text>
</comment>
<accession>J1JVZ6</accession>
<sequence length="224" mass="26454">MTDYTYQTSRSQKPKKAASLLNICWRQSKPYVLIGKRHHDHRFLPGFYVFNEEDVKRRDYCAPITEELIEADQWSILNNHPKTQSQRLAKAFGVCTLRETFEKNGAITSKKLKISKVEAHDKGFQSKLYSYGFINLSYLRYFARAITLFNHPCHYDTYFYMVNYKYVTNPYDIKDKKELSDLQWLDISKTSNLPIHPIKKISLAKNLLPNKKQCKIPCQHILYL</sequence>
<evidence type="ECO:0000313" key="1">
    <source>
        <dbReference type="EMBL" id="EJF88750.1"/>
    </source>
</evidence>
<dbReference type="STRING" id="1094558.ME5_01301"/>
<dbReference type="Proteomes" id="UP000008952">
    <property type="component" value="Unassembled WGS sequence"/>
</dbReference>
<dbReference type="AlphaFoldDB" id="J1JVZ6"/>
<dbReference type="PATRIC" id="fig|1094558.3.peg.1402"/>
<proteinExistence type="predicted"/>